<evidence type="ECO:0000259" key="10">
    <source>
        <dbReference type="Pfam" id="PF01642"/>
    </source>
</evidence>
<dbReference type="CDD" id="cd03677">
    <property type="entry name" value="MM_CoA_mutase_beta"/>
    <property type="match status" value="1"/>
</dbReference>
<dbReference type="InterPro" id="IPR004608">
    <property type="entry name" value="MMCoA_mutase_b"/>
</dbReference>
<organism evidence="11 12">
    <name type="scientific">Kineosphaera limosa NBRC 100340</name>
    <dbReference type="NCBI Taxonomy" id="1184609"/>
    <lineage>
        <taxon>Bacteria</taxon>
        <taxon>Bacillati</taxon>
        <taxon>Actinomycetota</taxon>
        <taxon>Actinomycetes</taxon>
        <taxon>Micrococcales</taxon>
        <taxon>Dermatophilaceae</taxon>
        <taxon>Kineosphaera</taxon>
    </lineage>
</organism>
<dbReference type="EC" id="5.4.99.2" evidence="9"/>
<dbReference type="GO" id="GO:0019652">
    <property type="term" value="P:lactate fermentation to propionate and acetate"/>
    <property type="evidence" value="ECO:0007669"/>
    <property type="project" value="InterPro"/>
</dbReference>
<dbReference type="OrthoDB" id="9762378at2"/>
<feature type="domain" description="Methylmalonyl-CoA mutase alpha/beta chain catalytic" evidence="10">
    <location>
        <begin position="136"/>
        <end position="463"/>
    </location>
</feature>
<gene>
    <name evidence="11" type="primary">mutA</name>
    <name evidence="11" type="ORF">KILIM_015_00030</name>
</gene>
<protein>
    <recommendedName>
        <fullName evidence="9">Methylmalonyl-CoA mutase small subunit</fullName>
        <ecNumber evidence="9">5.4.99.2</ecNumber>
    </recommendedName>
</protein>
<keyword evidence="12" id="KW-1185">Reference proteome</keyword>
<dbReference type="SUPFAM" id="SSF52242">
    <property type="entry name" value="Cobalamin (vitamin B12)-binding domain"/>
    <property type="match status" value="1"/>
</dbReference>
<name>K6VFH8_9MICO</name>
<dbReference type="InterPro" id="IPR006099">
    <property type="entry name" value="MeMalonylCoA_mutase_a/b_cat"/>
</dbReference>
<accession>K6VFH8</accession>
<dbReference type="Pfam" id="PF01642">
    <property type="entry name" value="MM_CoA_mutase"/>
    <property type="match status" value="1"/>
</dbReference>
<dbReference type="GO" id="GO:0005737">
    <property type="term" value="C:cytoplasm"/>
    <property type="evidence" value="ECO:0007669"/>
    <property type="project" value="TreeGrafter"/>
</dbReference>
<dbReference type="InterPro" id="IPR036724">
    <property type="entry name" value="Cobalamin-bd_sf"/>
</dbReference>
<dbReference type="GO" id="GO:0004494">
    <property type="term" value="F:methylmalonyl-CoA mutase activity"/>
    <property type="evidence" value="ECO:0007669"/>
    <property type="project" value="UniProtKB-UniRule"/>
</dbReference>
<comment type="pathway">
    <text evidence="3">Metabolic intermediate metabolism; propanoyl-CoA degradation; succinyl-CoA from propanoyl-CoA: step 3/3.</text>
</comment>
<comment type="subunit">
    <text evidence="5">Heterodimer of an alpha and a beta chain.</text>
</comment>
<dbReference type="eggNOG" id="COG1884">
    <property type="taxonomic scope" value="Bacteria"/>
</dbReference>
<dbReference type="InterPro" id="IPR058549">
    <property type="entry name" value="MeMalonylCoA_mutase_a/b_site"/>
</dbReference>
<evidence type="ECO:0000256" key="3">
    <source>
        <dbReference type="ARBA" id="ARBA00005146"/>
    </source>
</evidence>
<evidence type="ECO:0000313" key="12">
    <source>
        <dbReference type="Proteomes" id="UP000008366"/>
    </source>
</evidence>
<dbReference type="SUPFAM" id="SSF51703">
    <property type="entry name" value="Cobalamin (vitamin B12)-dependent enzymes"/>
    <property type="match status" value="1"/>
</dbReference>
<proteinExistence type="inferred from homology"/>
<dbReference type="InterPro" id="IPR016176">
    <property type="entry name" value="Cbl-dep_enz_cat"/>
</dbReference>
<comment type="similarity">
    <text evidence="4">Belongs to the methylmalonyl-CoA mutase family.</text>
</comment>
<dbReference type="Proteomes" id="UP000008366">
    <property type="component" value="Unassembled WGS sequence"/>
</dbReference>
<comment type="caution">
    <text evidence="11">The sequence shown here is derived from an EMBL/GenBank/DDBJ whole genome shotgun (WGS) entry which is preliminary data.</text>
</comment>
<evidence type="ECO:0000256" key="7">
    <source>
        <dbReference type="ARBA" id="ARBA00023235"/>
    </source>
</evidence>
<dbReference type="InterPro" id="IPR024067">
    <property type="entry name" value="Me-malonyl-CoA_mutase_sm_su_N"/>
</dbReference>
<dbReference type="PANTHER" id="PTHR48101:SF4">
    <property type="entry name" value="METHYLMALONYL-COA MUTASE, MITOCHONDRIAL"/>
    <property type="match status" value="1"/>
</dbReference>
<dbReference type="Gene3D" id="1.10.196.20">
    <property type="match status" value="1"/>
</dbReference>
<evidence type="ECO:0000256" key="4">
    <source>
        <dbReference type="ARBA" id="ARBA00008465"/>
    </source>
</evidence>
<keyword evidence="8" id="KW-0170">Cobalt</keyword>
<dbReference type="Gene3D" id="3.20.20.240">
    <property type="entry name" value="Methylmalonyl-CoA mutase"/>
    <property type="match status" value="1"/>
</dbReference>
<comment type="cofactor">
    <cofactor evidence="2">
        <name>adenosylcob(III)alamin</name>
        <dbReference type="ChEBI" id="CHEBI:18408"/>
    </cofactor>
</comment>
<dbReference type="GO" id="GO:0031419">
    <property type="term" value="F:cobalamin binding"/>
    <property type="evidence" value="ECO:0007669"/>
    <property type="project" value="UniProtKB-KW"/>
</dbReference>
<evidence type="ECO:0000256" key="1">
    <source>
        <dbReference type="ARBA" id="ARBA00000290"/>
    </source>
</evidence>
<evidence type="ECO:0000256" key="8">
    <source>
        <dbReference type="ARBA" id="ARBA00023285"/>
    </source>
</evidence>
<evidence type="ECO:0000256" key="2">
    <source>
        <dbReference type="ARBA" id="ARBA00001922"/>
    </source>
</evidence>
<dbReference type="PROSITE" id="PS00544">
    <property type="entry name" value="METMALONYL_COA_MUTASE"/>
    <property type="match status" value="1"/>
</dbReference>
<evidence type="ECO:0000313" key="11">
    <source>
        <dbReference type="EMBL" id="GAB94943.1"/>
    </source>
</evidence>
<dbReference type="Gene3D" id="3.40.50.280">
    <property type="entry name" value="Cobalamin-binding domain"/>
    <property type="match status" value="1"/>
</dbReference>
<evidence type="ECO:0000256" key="6">
    <source>
        <dbReference type="ARBA" id="ARBA00022628"/>
    </source>
</evidence>
<reference evidence="11 12" key="1">
    <citation type="submission" date="2012-08" db="EMBL/GenBank/DDBJ databases">
        <title>Whole genome shotgun sequence of Kineosphaera limosa NBRC 100340.</title>
        <authorList>
            <person name="Yoshida I."/>
            <person name="Isaki S."/>
            <person name="Hosoyama A."/>
            <person name="Tsuchikane K."/>
            <person name="Katsumata H."/>
            <person name="Ando Y."/>
            <person name="Ohji S."/>
            <person name="Hamada M."/>
            <person name="Tamura T."/>
            <person name="Yamazoe A."/>
            <person name="Yamazaki S."/>
            <person name="Fujita N."/>
        </authorList>
    </citation>
    <scope>NUCLEOTIDE SEQUENCE [LARGE SCALE GENOMIC DNA]</scope>
    <source>
        <strain evidence="11 12">NBRC 100340</strain>
    </source>
</reference>
<dbReference type="NCBIfam" id="TIGR00642">
    <property type="entry name" value="mmCoA_mut_beta"/>
    <property type="match status" value="1"/>
</dbReference>
<evidence type="ECO:0000256" key="9">
    <source>
        <dbReference type="NCBIfam" id="TIGR00642"/>
    </source>
</evidence>
<keyword evidence="7" id="KW-0413">Isomerase</keyword>
<evidence type="ECO:0000256" key="5">
    <source>
        <dbReference type="ARBA" id="ARBA00011870"/>
    </source>
</evidence>
<dbReference type="AlphaFoldDB" id="K6VFH8"/>
<dbReference type="PANTHER" id="PTHR48101">
    <property type="entry name" value="METHYLMALONYL-COA MUTASE, MITOCHONDRIAL-RELATED"/>
    <property type="match status" value="1"/>
</dbReference>
<sequence length="641" mass="67889">MTSVDETDDITPSLADGFPELNHEQWQGLVAKVLNRGRPADRAFDGPAAEARLRTSTVDGVAIDPLYEPGDQIAPTGHPGVMPFTRGSGYRPAHVPWGVRALYDDPDAAVTRKAVLTDLEHGVTSLWFEVGEHAVCPEDLGAVLAEVLLDLAPIEVTSASDQAAAANALRAVWRDRGLVTRQARGNLGFDPLGHVARTGAAFEPEPMLAAAADCVADYPQVRAISVDLRPYHDAGAGDVEEIAFAVATGVEYLRLLEQHGIDPASAFGQIEFRVNATADEFVTIAKLRALRRLWARVGEECGVPAAQRGARLHAVTSWRMLSRDDPYVNMLRTTIACFGAAAGAAEAITVLPFDTVIGLPDAFSRRIARNTGILLAEESNVGRVLDPAGGSWYVETLTDELARAAWAIFGEVEGSGGMIDAVASGAVRERIDATSKERDRRLATRSLPLTGVSMFPQVDEQPLTRVARSPRPEGDGLVPRRDSEIFEALRDRSLAHAAQHGQPPAVFLACLGPRREFGARETFISALLAVAGLATPRSEGGTPEEIAAQAKEAGARVAVLCSSAGQYAESGGAVAAALRDAGVERLYIAGNAKELGDDAGVVDDALFAGMDVVTALTSILDLLGAPETADNPDLVTARKDA</sequence>
<dbReference type="STRING" id="1184609.KILIM_015_00030"/>
<dbReference type="UniPathway" id="UPA00945">
    <property type="reaction ID" value="UER00910"/>
</dbReference>
<dbReference type="GO" id="GO:0019678">
    <property type="term" value="P:propionate metabolic process, methylmalonyl pathway"/>
    <property type="evidence" value="ECO:0007669"/>
    <property type="project" value="TreeGrafter"/>
</dbReference>
<comment type="catalytic activity">
    <reaction evidence="1">
        <text>(R)-methylmalonyl-CoA = succinyl-CoA</text>
        <dbReference type="Rhea" id="RHEA:22888"/>
        <dbReference type="ChEBI" id="CHEBI:57292"/>
        <dbReference type="ChEBI" id="CHEBI:57326"/>
        <dbReference type="EC" id="5.4.99.2"/>
    </reaction>
</comment>
<dbReference type="EMBL" id="BAHD01000015">
    <property type="protein sequence ID" value="GAB94943.1"/>
    <property type="molecule type" value="Genomic_DNA"/>
</dbReference>
<dbReference type="GO" id="GO:0046872">
    <property type="term" value="F:metal ion binding"/>
    <property type="evidence" value="ECO:0007669"/>
    <property type="project" value="InterPro"/>
</dbReference>
<keyword evidence="6" id="KW-0846">Cobalamin</keyword>